<organism evidence="1">
    <name type="scientific">marine sediment metagenome</name>
    <dbReference type="NCBI Taxonomy" id="412755"/>
    <lineage>
        <taxon>unclassified sequences</taxon>
        <taxon>metagenomes</taxon>
        <taxon>ecological metagenomes</taxon>
    </lineage>
</organism>
<dbReference type="AlphaFoldDB" id="X1CBX0"/>
<sequence>MTNQTTLFNQQPQILLNLSVDKRDKLRLSKQARKIYKLLTARRVSNSEMAQIALKYTGRVSEIRQALERIGQTVRAERGKGGLWYYKIVNLEN</sequence>
<comment type="caution">
    <text evidence="1">The sequence shown here is derived from an EMBL/GenBank/DDBJ whole genome shotgun (WGS) entry which is preliminary data.</text>
</comment>
<evidence type="ECO:0000313" key="1">
    <source>
        <dbReference type="EMBL" id="GAH05017.1"/>
    </source>
</evidence>
<dbReference type="EMBL" id="BART01021966">
    <property type="protein sequence ID" value="GAH05017.1"/>
    <property type="molecule type" value="Genomic_DNA"/>
</dbReference>
<protein>
    <submittedName>
        <fullName evidence="1">Uncharacterized protein</fullName>
    </submittedName>
</protein>
<accession>X1CBX0</accession>
<gene>
    <name evidence="1" type="ORF">S01H4_40358</name>
</gene>
<name>X1CBX0_9ZZZZ</name>
<proteinExistence type="predicted"/>
<reference evidence="1" key="1">
    <citation type="journal article" date="2014" name="Front. Microbiol.">
        <title>High frequency of phylogenetically diverse reductive dehalogenase-homologous genes in deep subseafloor sedimentary metagenomes.</title>
        <authorList>
            <person name="Kawai M."/>
            <person name="Futagami T."/>
            <person name="Toyoda A."/>
            <person name="Takaki Y."/>
            <person name="Nishi S."/>
            <person name="Hori S."/>
            <person name="Arai W."/>
            <person name="Tsubouchi T."/>
            <person name="Morono Y."/>
            <person name="Uchiyama I."/>
            <person name="Ito T."/>
            <person name="Fujiyama A."/>
            <person name="Inagaki F."/>
            <person name="Takami H."/>
        </authorList>
    </citation>
    <scope>NUCLEOTIDE SEQUENCE</scope>
    <source>
        <strain evidence="1">Expedition CK06-06</strain>
    </source>
</reference>